<keyword evidence="1" id="KW-0472">Membrane</keyword>
<organism evidence="2 3">
    <name type="scientific">Ditylenchus destructor</name>
    <dbReference type="NCBI Taxonomy" id="166010"/>
    <lineage>
        <taxon>Eukaryota</taxon>
        <taxon>Metazoa</taxon>
        <taxon>Ecdysozoa</taxon>
        <taxon>Nematoda</taxon>
        <taxon>Chromadorea</taxon>
        <taxon>Rhabditida</taxon>
        <taxon>Tylenchina</taxon>
        <taxon>Tylenchomorpha</taxon>
        <taxon>Sphaerularioidea</taxon>
        <taxon>Anguinidae</taxon>
        <taxon>Anguininae</taxon>
        <taxon>Ditylenchus</taxon>
    </lineage>
</organism>
<dbReference type="Gene3D" id="1.10.1380.10">
    <property type="entry name" value="Neutral endopeptidase , domain2"/>
    <property type="match status" value="1"/>
</dbReference>
<name>A0AAD4R4C5_9BILA</name>
<keyword evidence="1" id="KW-1133">Transmembrane helix</keyword>
<evidence type="ECO:0000313" key="2">
    <source>
        <dbReference type="EMBL" id="KAI1721940.1"/>
    </source>
</evidence>
<sequence length="819" mass="94181">MKTDIEGLHNWEVPYLKLGTDGRARAPSGSSSGGFVVTDDKERLVEPVDVRNRYTCCRLFYFILFLFVVLAYLLTALFFLRAHIFNLATSQESYQHFTSTNAPLEKSLFKLQNENPRPYIHPPLPPLPPDPSREGQCPAISAFQCDSTHSSGATHDVIKNHQIKIDEALAEELLEEADKLPVFYNLPQAHDVRTLFKKCKAADSRRNQTQLVLDTISMVEREFGFYPPMLRGPSGNPFKAQAFSPTNFSRLVGHLQSSLGMSTVFHIDIQASDSMKAPFAVYLKINHEKMHNSEIVKKFLQRYSNLLATDYYMRQTLSGLNEIKSACEAVAYPLEYEKWTLNTVNRRWSEINFPTFFQALAEGVPAELHDMLYDGNFEFFIENPDCFSAFNDLLRTRSVYERQKFVSNLMAYLILAEKAEYLGNNGVETTSSQSSSEYVDNEFPFTDLPHRLECVAELRHHLPQFTSKLYWEIVENRSRYREKISDLKAKFHEFYRKLMMQFYKFVEDTKGFKRAFALEKLRNVGTTYSAPDWLNNGKKLEEAHKDFNIPANENSYFVLQVHLQRFSFRQRLLQLIEDDEYNLQRPFEKISSATAQLKYSRAGNWLQIPLAMLTLPEMKHLSNLETQYAVVGRQMATEVSKAIDSDGRWWFSNGFFRSIDKYGPSFSLQGTEDCYRSAIKMSDEDVSSSGAADRGVLHGMNDIMGISVAYNTYEELLKPKGEMLSVSARLQLESFVNQLQPYYCSLANPSNRFKETEHQSLLKIFLDSLVKKSGLFGCKIGRNPSKCEIRFEDELDSPLYENIATSYEEDSELGKENLI</sequence>
<evidence type="ECO:0000313" key="3">
    <source>
        <dbReference type="Proteomes" id="UP001201812"/>
    </source>
</evidence>
<reference evidence="2" key="1">
    <citation type="submission" date="2022-01" db="EMBL/GenBank/DDBJ databases">
        <title>Genome Sequence Resource for Two Populations of Ditylenchus destructor, the Migratory Endoparasitic Phytonematode.</title>
        <authorList>
            <person name="Zhang H."/>
            <person name="Lin R."/>
            <person name="Xie B."/>
        </authorList>
    </citation>
    <scope>NUCLEOTIDE SEQUENCE</scope>
    <source>
        <strain evidence="2">BazhouSP</strain>
    </source>
</reference>
<dbReference type="Gene3D" id="3.40.390.10">
    <property type="entry name" value="Collagenase (Catalytic Domain)"/>
    <property type="match status" value="1"/>
</dbReference>
<proteinExistence type="predicted"/>
<dbReference type="InterPro" id="IPR042089">
    <property type="entry name" value="Peptidase_M13_dom_2"/>
</dbReference>
<dbReference type="GO" id="GO:0004222">
    <property type="term" value="F:metalloendopeptidase activity"/>
    <property type="evidence" value="ECO:0007669"/>
    <property type="project" value="InterPro"/>
</dbReference>
<feature type="transmembrane region" description="Helical" evidence="1">
    <location>
        <begin position="59"/>
        <end position="80"/>
    </location>
</feature>
<dbReference type="PROSITE" id="PS51885">
    <property type="entry name" value="NEPRILYSIN"/>
    <property type="match status" value="1"/>
</dbReference>
<dbReference type="AlphaFoldDB" id="A0AAD4R4C5"/>
<dbReference type="Proteomes" id="UP001201812">
    <property type="component" value="Unassembled WGS sequence"/>
</dbReference>
<dbReference type="SUPFAM" id="SSF55486">
    <property type="entry name" value="Metalloproteases ('zincins'), catalytic domain"/>
    <property type="match status" value="1"/>
</dbReference>
<protein>
    <submittedName>
        <fullName evidence="2">Uncharacterized protein</fullName>
    </submittedName>
</protein>
<comment type="caution">
    <text evidence="2">The sequence shown here is derived from an EMBL/GenBank/DDBJ whole genome shotgun (WGS) entry which is preliminary data.</text>
</comment>
<dbReference type="InterPro" id="IPR000718">
    <property type="entry name" value="Peptidase_M13"/>
</dbReference>
<evidence type="ECO:0000256" key="1">
    <source>
        <dbReference type="SAM" id="Phobius"/>
    </source>
</evidence>
<dbReference type="InterPro" id="IPR024079">
    <property type="entry name" value="MetalloPept_cat_dom_sf"/>
</dbReference>
<keyword evidence="3" id="KW-1185">Reference proteome</keyword>
<dbReference type="EMBL" id="JAKKPZ010000004">
    <property type="protein sequence ID" value="KAI1721940.1"/>
    <property type="molecule type" value="Genomic_DNA"/>
</dbReference>
<keyword evidence="1" id="KW-0812">Transmembrane</keyword>
<gene>
    <name evidence="2" type="ORF">DdX_04229</name>
</gene>
<dbReference type="GO" id="GO:0006508">
    <property type="term" value="P:proteolysis"/>
    <property type="evidence" value="ECO:0007669"/>
    <property type="project" value="InterPro"/>
</dbReference>
<accession>A0AAD4R4C5</accession>